<sequence length="161" mass="17850">MKNEFGEEAPMFAPGTWDYMLEEEAGAAPEKGAEEEAAERGEWQEFQLNEIRKNLEDEGYLESAEAHNLVIVPWVYPSGDVPSYELIFFAKGGLKGQTMAEAVKEYADVLERARPAGETWNIEQDVFGAEIGRVRVTGGNLERIESVVNEAVVAHLEASQA</sequence>
<keyword evidence="2" id="KW-1185">Reference proteome</keyword>
<dbReference type="RefSeq" id="WP_394849668.1">
    <property type="nucleotide sequence ID" value="NZ_CP089982.1"/>
</dbReference>
<gene>
    <name evidence="1" type="ORF">LZC95_19725</name>
</gene>
<protein>
    <submittedName>
        <fullName evidence="1">Uncharacterized protein</fullName>
    </submittedName>
</protein>
<reference evidence="1 2" key="1">
    <citation type="submission" date="2021-12" db="EMBL/GenBank/DDBJ databases">
        <title>Discovery of the Pendulisporaceae a myxobacterial family with distinct sporulation behavior and unique specialized metabolism.</title>
        <authorList>
            <person name="Garcia R."/>
            <person name="Popoff A."/>
            <person name="Bader C.D."/>
            <person name="Loehr J."/>
            <person name="Walesch S."/>
            <person name="Walt C."/>
            <person name="Boldt J."/>
            <person name="Bunk B."/>
            <person name="Haeckl F.J.F.P.J."/>
            <person name="Gunesch A.P."/>
            <person name="Birkelbach J."/>
            <person name="Nuebel U."/>
            <person name="Pietschmann T."/>
            <person name="Bach T."/>
            <person name="Mueller R."/>
        </authorList>
    </citation>
    <scope>NUCLEOTIDE SEQUENCE [LARGE SCALE GENOMIC DNA]</scope>
    <source>
        <strain evidence="1 2">MSr12523</strain>
    </source>
</reference>
<name>A0ABZ2KNX3_9BACT</name>
<evidence type="ECO:0000313" key="1">
    <source>
        <dbReference type="EMBL" id="WXA99038.1"/>
    </source>
</evidence>
<proteinExistence type="predicted"/>
<organism evidence="1 2">
    <name type="scientific">Pendulispora brunnea</name>
    <dbReference type="NCBI Taxonomy" id="2905690"/>
    <lineage>
        <taxon>Bacteria</taxon>
        <taxon>Pseudomonadati</taxon>
        <taxon>Myxococcota</taxon>
        <taxon>Myxococcia</taxon>
        <taxon>Myxococcales</taxon>
        <taxon>Sorangiineae</taxon>
        <taxon>Pendulisporaceae</taxon>
        <taxon>Pendulispora</taxon>
    </lineage>
</organism>
<accession>A0ABZ2KNX3</accession>
<dbReference type="EMBL" id="CP089982">
    <property type="protein sequence ID" value="WXA99038.1"/>
    <property type="molecule type" value="Genomic_DNA"/>
</dbReference>
<evidence type="ECO:0000313" key="2">
    <source>
        <dbReference type="Proteomes" id="UP001379533"/>
    </source>
</evidence>
<dbReference type="Proteomes" id="UP001379533">
    <property type="component" value="Chromosome"/>
</dbReference>